<evidence type="ECO:0000259" key="2">
    <source>
        <dbReference type="Pfam" id="PF00582"/>
    </source>
</evidence>
<gene>
    <name evidence="3" type="ORF">A3F84_21960</name>
</gene>
<protein>
    <recommendedName>
        <fullName evidence="2">UspA domain-containing protein</fullName>
    </recommendedName>
</protein>
<dbReference type="Proteomes" id="UP000178606">
    <property type="component" value="Unassembled WGS sequence"/>
</dbReference>
<reference evidence="3 4" key="1">
    <citation type="journal article" date="2016" name="Nat. Commun.">
        <title>Thousands of microbial genomes shed light on interconnected biogeochemical processes in an aquifer system.</title>
        <authorList>
            <person name="Anantharaman K."/>
            <person name="Brown C.T."/>
            <person name="Hug L.A."/>
            <person name="Sharon I."/>
            <person name="Castelle C.J."/>
            <person name="Probst A.J."/>
            <person name="Thomas B.C."/>
            <person name="Singh A."/>
            <person name="Wilkins M.J."/>
            <person name="Karaoz U."/>
            <person name="Brodie E.L."/>
            <person name="Williams K.H."/>
            <person name="Hubbard S.S."/>
            <person name="Banfield J.F."/>
        </authorList>
    </citation>
    <scope>NUCLEOTIDE SEQUENCE [LARGE SCALE GENOMIC DNA]</scope>
    <source>
        <strain evidence="4">RIFCSPLOWO2_12_FULL_64_10</strain>
    </source>
</reference>
<organism evidence="3 4">
    <name type="scientific">Handelsmanbacteria sp. (strain RIFCSPLOWO2_12_FULL_64_10)</name>
    <dbReference type="NCBI Taxonomy" id="1817868"/>
    <lineage>
        <taxon>Bacteria</taxon>
        <taxon>Candidatus Handelsmaniibacteriota</taxon>
    </lineage>
</organism>
<evidence type="ECO:0000313" key="4">
    <source>
        <dbReference type="Proteomes" id="UP000178606"/>
    </source>
</evidence>
<evidence type="ECO:0000256" key="1">
    <source>
        <dbReference type="ARBA" id="ARBA00008791"/>
    </source>
</evidence>
<dbReference type="PRINTS" id="PR01438">
    <property type="entry name" value="UNVRSLSTRESS"/>
</dbReference>
<dbReference type="Pfam" id="PF00582">
    <property type="entry name" value="Usp"/>
    <property type="match status" value="1"/>
</dbReference>
<dbReference type="PANTHER" id="PTHR46268">
    <property type="entry name" value="STRESS RESPONSE PROTEIN NHAX"/>
    <property type="match status" value="1"/>
</dbReference>
<comment type="caution">
    <text evidence="3">The sequence shown here is derived from an EMBL/GenBank/DDBJ whole genome shotgun (WGS) entry which is preliminary data.</text>
</comment>
<feature type="domain" description="UspA" evidence="2">
    <location>
        <begin position="1"/>
        <end position="152"/>
    </location>
</feature>
<dbReference type="SUPFAM" id="SSF52402">
    <property type="entry name" value="Adenine nucleotide alpha hydrolases-like"/>
    <property type="match status" value="1"/>
</dbReference>
<comment type="similarity">
    <text evidence="1">Belongs to the universal stress protein A family.</text>
</comment>
<accession>A0A1F6CG42</accession>
<evidence type="ECO:0000313" key="3">
    <source>
        <dbReference type="EMBL" id="OGG48203.1"/>
    </source>
</evidence>
<proteinExistence type="inferred from homology"/>
<name>A0A1F6CG42_HANXR</name>
<dbReference type="InterPro" id="IPR006015">
    <property type="entry name" value="Universal_stress_UspA"/>
</dbReference>
<dbReference type="Gene3D" id="3.40.50.620">
    <property type="entry name" value="HUPs"/>
    <property type="match status" value="1"/>
</dbReference>
<dbReference type="EMBL" id="MFKF01000253">
    <property type="protein sequence ID" value="OGG48203.1"/>
    <property type="molecule type" value="Genomic_DNA"/>
</dbReference>
<sequence length="156" mass="17035">MYRRILMPHDGSAFAERVLPHVTELAKRYEAEVHLLEIIPIQTPGLLAPELSVGTEPELAIDALDAAQQSLREAGRARLENLATHLQNEGVNVRWSIVDGDPVHEILAYAAKLDVDLIAMATHGRSGLARAILGSVTDAVLRRGNRPMLVVPVRGE</sequence>
<dbReference type="AlphaFoldDB" id="A0A1F6CG42"/>
<dbReference type="InterPro" id="IPR014729">
    <property type="entry name" value="Rossmann-like_a/b/a_fold"/>
</dbReference>
<dbReference type="CDD" id="cd00293">
    <property type="entry name" value="USP-like"/>
    <property type="match status" value="1"/>
</dbReference>
<dbReference type="PANTHER" id="PTHR46268:SF6">
    <property type="entry name" value="UNIVERSAL STRESS PROTEIN UP12"/>
    <property type="match status" value="1"/>
</dbReference>
<dbReference type="InterPro" id="IPR006016">
    <property type="entry name" value="UspA"/>
</dbReference>